<protein>
    <submittedName>
        <fullName evidence="3">Helix-turn-helix domain-containing protein</fullName>
    </submittedName>
</protein>
<evidence type="ECO:0000256" key="1">
    <source>
        <dbReference type="SAM" id="MobiDB-lite"/>
    </source>
</evidence>
<evidence type="ECO:0000259" key="2">
    <source>
        <dbReference type="PROSITE" id="PS50943"/>
    </source>
</evidence>
<dbReference type="RefSeq" id="WP_348266131.1">
    <property type="nucleotide sequence ID" value="NZ_CP121194.1"/>
</dbReference>
<sequence>MSTNWMAPIGLSSIGEEIAVRRKTLGLSQAALAKQAKVGHSTLDALENDRLGELGLSKIIKLLSVLGMELKIQETSGRRPTLEELMEEDHDDQGLDRQR</sequence>
<proteinExistence type="predicted"/>
<organism evidence="3">
    <name type="scientific">Edaphobacter paludis</name>
    <dbReference type="NCBI Taxonomy" id="3035702"/>
    <lineage>
        <taxon>Bacteria</taxon>
        <taxon>Pseudomonadati</taxon>
        <taxon>Acidobacteriota</taxon>
        <taxon>Terriglobia</taxon>
        <taxon>Terriglobales</taxon>
        <taxon>Acidobacteriaceae</taxon>
        <taxon>Edaphobacter</taxon>
    </lineage>
</organism>
<dbReference type="InterPro" id="IPR010982">
    <property type="entry name" value="Lambda_DNA-bd_dom_sf"/>
</dbReference>
<feature type="domain" description="HTH cro/C1-type" evidence="2">
    <location>
        <begin position="18"/>
        <end position="73"/>
    </location>
</feature>
<evidence type="ECO:0000313" key="3">
    <source>
        <dbReference type="EMBL" id="XBH08622.1"/>
    </source>
</evidence>
<dbReference type="CDD" id="cd00093">
    <property type="entry name" value="HTH_XRE"/>
    <property type="match status" value="1"/>
</dbReference>
<feature type="region of interest" description="Disordered" evidence="1">
    <location>
        <begin position="76"/>
        <end position="99"/>
    </location>
</feature>
<dbReference type="SMART" id="SM00530">
    <property type="entry name" value="HTH_XRE"/>
    <property type="match status" value="1"/>
</dbReference>
<reference evidence="3" key="1">
    <citation type="submission" date="2023-03" db="EMBL/GenBank/DDBJ databases">
        <title>Edaphobacter sp.</title>
        <authorList>
            <person name="Huber K.J."/>
            <person name="Papendorf J."/>
            <person name="Pilke C."/>
            <person name="Bunk B."/>
            <person name="Sproeer C."/>
            <person name="Pester M."/>
        </authorList>
    </citation>
    <scope>NUCLEOTIDE SEQUENCE</scope>
    <source>
        <strain evidence="3">DSM 109919</strain>
    </source>
</reference>
<dbReference type="SUPFAM" id="SSF47413">
    <property type="entry name" value="lambda repressor-like DNA-binding domains"/>
    <property type="match status" value="1"/>
</dbReference>
<dbReference type="PROSITE" id="PS50943">
    <property type="entry name" value="HTH_CROC1"/>
    <property type="match status" value="1"/>
</dbReference>
<dbReference type="Pfam" id="PF01381">
    <property type="entry name" value="HTH_3"/>
    <property type="match status" value="1"/>
</dbReference>
<dbReference type="Gene3D" id="1.10.260.40">
    <property type="entry name" value="lambda repressor-like DNA-binding domains"/>
    <property type="match status" value="1"/>
</dbReference>
<dbReference type="GO" id="GO:0003677">
    <property type="term" value="F:DNA binding"/>
    <property type="evidence" value="ECO:0007669"/>
    <property type="project" value="InterPro"/>
</dbReference>
<gene>
    <name evidence="3" type="ORF">P4G45_08925</name>
</gene>
<dbReference type="KEGG" id="epl:P4G45_08925"/>
<dbReference type="AlphaFoldDB" id="A0AAU7CU08"/>
<dbReference type="InterPro" id="IPR001387">
    <property type="entry name" value="Cro/C1-type_HTH"/>
</dbReference>
<name>A0AAU7CU08_9BACT</name>
<accession>A0AAU7CU08</accession>
<dbReference type="EMBL" id="CP121194">
    <property type="protein sequence ID" value="XBH08622.1"/>
    <property type="molecule type" value="Genomic_DNA"/>
</dbReference>